<comment type="subcellular location">
    <subcellularLocation>
        <location evidence="1">Membrane</location>
    </subcellularLocation>
</comment>
<dbReference type="GO" id="GO:0016020">
    <property type="term" value="C:membrane"/>
    <property type="evidence" value="ECO:0007669"/>
    <property type="project" value="UniProtKB-SubCell"/>
</dbReference>
<keyword evidence="7" id="KW-0675">Receptor</keyword>
<feature type="transmembrane region" description="Helical" evidence="5">
    <location>
        <begin position="212"/>
        <end position="232"/>
    </location>
</feature>
<keyword evidence="8" id="KW-1185">Reference proteome</keyword>
<gene>
    <name evidence="7" type="ORF">Bpfe_002805</name>
</gene>
<evidence type="ECO:0000256" key="5">
    <source>
        <dbReference type="SAM" id="Phobius"/>
    </source>
</evidence>
<feature type="transmembrane region" description="Helical" evidence="5">
    <location>
        <begin position="112"/>
        <end position="135"/>
    </location>
</feature>
<feature type="transmembrane region" description="Helical" evidence="5">
    <location>
        <begin position="27"/>
        <end position="52"/>
    </location>
</feature>
<evidence type="ECO:0000256" key="2">
    <source>
        <dbReference type="ARBA" id="ARBA00022692"/>
    </source>
</evidence>
<reference evidence="7" key="2">
    <citation type="submission" date="2023-04" db="EMBL/GenBank/DDBJ databases">
        <authorList>
            <person name="Bu L."/>
            <person name="Lu L."/>
            <person name="Laidemitt M.R."/>
            <person name="Zhang S.M."/>
            <person name="Mutuku M."/>
            <person name="Mkoji G."/>
            <person name="Steinauer M."/>
            <person name="Loker E.S."/>
        </authorList>
    </citation>
    <scope>NUCLEOTIDE SEQUENCE</scope>
    <source>
        <strain evidence="7">KasaAsao</strain>
        <tissue evidence="7">Whole Snail</tissue>
    </source>
</reference>
<evidence type="ECO:0000313" key="8">
    <source>
        <dbReference type="Proteomes" id="UP001233172"/>
    </source>
</evidence>
<dbReference type="InterPro" id="IPR052954">
    <property type="entry name" value="GPCR-Ligand_Int"/>
</dbReference>
<name>A0AAD8C7M0_BIOPF</name>
<dbReference type="PROSITE" id="PS50262">
    <property type="entry name" value="G_PROTEIN_RECEP_F1_2"/>
    <property type="match status" value="1"/>
</dbReference>
<comment type="caution">
    <text evidence="7">The sequence shown here is derived from an EMBL/GenBank/DDBJ whole genome shotgun (WGS) entry which is preliminary data.</text>
</comment>
<accession>A0AAD8C7M0</accession>
<dbReference type="Proteomes" id="UP001233172">
    <property type="component" value="Unassembled WGS sequence"/>
</dbReference>
<evidence type="ECO:0000256" key="3">
    <source>
        <dbReference type="ARBA" id="ARBA00022989"/>
    </source>
</evidence>
<evidence type="ECO:0000256" key="1">
    <source>
        <dbReference type="ARBA" id="ARBA00004370"/>
    </source>
</evidence>
<dbReference type="Gene3D" id="1.20.1070.10">
    <property type="entry name" value="Rhodopsin 7-helix transmembrane proteins"/>
    <property type="match status" value="1"/>
</dbReference>
<feature type="transmembrane region" description="Helical" evidence="5">
    <location>
        <begin position="278"/>
        <end position="300"/>
    </location>
</feature>
<dbReference type="PANTHER" id="PTHR46641:SF18">
    <property type="entry name" value="G-PROTEIN COUPLED RECEPTORS FAMILY 1 PROFILE DOMAIN-CONTAINING PROTEIN"/>
    <property type="match status" value="1"/>
</dbReference>
<feature type="domain" description="G-protein coupled receptors family 1 profile" evidence="6">
    <location>
        <begin position="44"/>
        <end position="337"/>
    </location>
</feature>
<proteinExistence type="predicted"/>
<feature type="transmembrane region" description="Helical" evidence="5">
    <location>
        <begin position="312"/>
        <end position="338"/>
    </location>
</feature>
<keyword evidence="4 5" id="KW-0472">Membrane</keyword>
<feature type="transmembrane region" description="Helical" evidence="5">
    <location>
        <begin position="73"/>
        <end position="92"/>
    </location>
</feature>
<keyword evidence="3 5" id="KW-1133">Transmembrane helix</keyword>
<evidence type="ECO:0000259" key="6">
    <source>
        <dbReference type="PROSITE" id="PS50262"/>
    </source>
</evidence>
<evidence type="ECO:0000313" key="7">
    <source>
        <dbReference type="EMBL" id="KAK0067964.1"/>
    </source>
</evidence>
<organism evidence="7 8">
    <name type="scientific">Biomphalaria pfeifferi</name>
    <name type="common">Bloodfluke planorb</name>
    <name type="synonym">Freshwater snail</name>
    <dbReference type="NCBI Taxonomy" id="112525"/>
    <lineage>
        <taxon>Eukaryota</taxon>
        <taxon>Metazoa</taxon>
        <taxon>Spiralia</taxon>
        <taxon>Lophotrochozoa</taxon>
        <taxon>Mollusca</taxon>
        <taxon>Gastropoda</taxon>
        <taxon>Heterobranchia</taxon>
        <taxon>Euthyneura</taxon>
        <taxon>Panpulmonata</taxon>
        <taxon>Hygrophila</taxon>
        <taxon>Lymnaeoidea</taxon>
        <taxon>Planorbidae</taxon>
        <taxon>Biomphalaria</taxon>
    </lineage>
</organism>
<dbReference type="AlphaFoldDB" id="A0AAD8C7M0"/>
<evidence type="ECO:0000256" key="4">
    <source>
        <dbReference type="ARBA" id="ARBA00023136"/>
    </source>
</evidence>
<dbReference type="SUPFAM" id="SSF81321">
    <property type="entry name" value="Family A G protein-coupled receptor-like"/>
    <property type="match status" value="1"/>
</dbReference>
<dbReference type="PANTHER" id="PTHR46641">
    <property type="entry name" value="FMRFAMIDE RECEPTOR-RELATED"/>
    <property type="match status" value="1"/>
</dbReference>
<keyword evidence="2 5" id="KW-0812">Transmembrane</keyword>
<protein>
    <submittedName>
        <fullName evidence="7">Neuromedin-U receptor 2</fullName>
    </submittedName>
</protein>
<dbReference type="InterPro" id="IPR017452">
    <property type="entry name" value="GPCR_Rhodpsn_7TM"/>
</dbReference>
<dbReference type="EMBL" id="JASAOG010000006">
    <property type="protein sequence ID" value="KAK0067964.1"/>
    <property type="molecule type" value="Genomic_DNA"/>
</dbReference>
<sequence length="361" mass="40839">MNSSVSVDDFVINAPFVSDELLRMLQIALIIPINCCVSLTGVITNLFNIVILTKLGFRHSMSIGTMALSATDFFVTSLQLGSGVSYILHYTIGDSWIDFLALSQIAIGWTRYAGIYISGWITAIIALERCFCVVFPFHVKQICTKYVYILVLVSIYSVYISLVIPIYVAEKMVWLPVYSNDYNSSEHPRYVWTVLINEEAAQLEILFDTVGVSGFALFSQFSLLFCTAYMTFTLKASSRIRKPCSIAYPDLKPQASAELNSSKRMSCLTRREKRLVRVAVWLAVIMLTCNIPRYIVIAIFSTLPGMHAPVNISVAFFMYDVSDVFANVNCLGNFFVYVKLNYKFRNMFNNFINKRCALIDK</sequence>
<feature type="transmembrane region" description="Helical" evidence="5">
    <location>
        <begin position="147"/>
        <end position="168"/>
    </location>
</feature>
<reference evidence="7" key="1">
    <citation type="journal article" date="2023" name="PLoS Negl. Trop. Dis.">
        <title>A genome sequence for Biomphalaria pfeifferi, the major vector snail for the human-infecting parasite Schistosoma mansoni.</title>
        <authorList>
            <person name="Bu L."/>
            <person name="Lu L."/>
            <person name="Laidemitt M.R."/>
            <person name="Zhang S.M."/>
            <person name="Mutuku M."/>
            <person name="Mkoji G."/>
            <person name="Steinauer M."/>
            <person name="Loker E.S."/>
        </authorList>
    </citation>
    <scope>NUCLEOTIDE SEQUENCE</scope>
    <source>
        <strain evidence="7">KasaAsao</strain>
    </source>
</reference>